<feature type="region of interest" description="Disordered" evidence="1">
    <location>
        <begin position="128"/>
        <end position="151"/>
    </location>
</feature>
<dbReference type="EMBL" id="FSHM01000002">
    <property type="protein sequence ID" value="SIA53505.1"/>
    <property type="molecule type" value="Genomic_DNA"/>
</dbReference>
<evidence type="ECO:0000313" key="3">
    <source>
        <dbReference type="Proteomes" id="UP000185210"/>
    </source>
</evidence>
<feature type="compositionally biased region" description="Basic and acidic residues" evidence="1">
    <location>
        <begin position="142"/>
        <end position="151"/>
    </location>
</feature>
<dbReference type="AlphaFoldDB" id="A0AB38CVU9"/>
<comment type="caution">
    <text evidence="2">The sequence shown here is derived from an EMBL/GenBank/DDBJ whole genome shotgun (WGS) entry which is preliminary data.</text>
</comment>
<dbReference type="Proteomes" id="UP000185210">
    <property type="component" value="Unassembled WGS sequence"/>
</dbReference>
<gene>
    <name evidence="2" type="ORF">SAMEA2070301_01358</name>
</gene>
<evidence type="ECO:0000256" key="1">
    <source>
        <dbReference type="SAM" id="MobiDB-lite"/>
    </source>
</evidence>
<proteinExistence type="predicted"/>
<sequence length="164" mass="18522">MVGRYWRAIEWDFQHLLGVNALDYFAAPCRCAQCRTSVTDYASRRDWGQFIRFYETCNGKRGSYCQAAALTDPQVIDLQASAPESDWEPGPPPLFGWSAEIDALTNIADQLIASRSAGAPDVKYYPRPVIPAEKERKRRKADKQETGLEAAMERGLRAAELNYK</sequence>
<accession>A0AB38CVU9</accession>
<evidence type="ECO:0008006" key="4">
    <source>
        <dbReference type="Google" id="ProtNLM"/>
    </source>
</evidence>
<reference evidence="2 3" key="1">
    <citation type="submission" date="2016-11" db="EMBL/GenBank/DDBJ databases">
        <authorList>
            <consortium name="Pathogen Informatics"/>
        </authorList>
    </citation>
    <scope>NUCLEOTIDE SEQUENCE [LARGE SCALE GENOMIC DNA]</scope>
    <source>
        <strain evidence="2 3">104</strain>
    </source>
</reference>
<evidence type="ECO:0000313" key="2">
    <source>
        <dbReference type="EMBL" id="SIA53505.1"/>
    </source>
</evidence>
<name>A0AB38CVU9_9MYCO</name>
<organism evidence="2 3">
    <name type="scientific">Mycobacteroides abscessus subsp. abscessus</name>
    <dbReference type="NCBI Taxonomy" id="1185650"/>
    <lineage>
        <taxon>Bacteria</taxon>
        <taxon>Bacillati</taxon>
        <taxon>Actinomycetota</taxon>
        <taxon>Actinomycetes</taxon>
        <taxon>Mycobacteriales</taxon>
        <taxon>Mycobacteriaceae</taxon>
        <taxon>Mycobacteroides</taxon>
        <taxon>Mycobacteroides abscessus</taxon>
    </lineage>
</organism>
<protein>
    <recommendedName>
        <fullName evidence="4">Bacteriophage protein</fullName>
    </recommendedName>
</protein>